<feature type="domain" description="Metallo-beta-lactamase" evidence="4">
    <location>
        <begin position="13"/>
        <end position="203"/>
    </location>
</feature>
<keyword evidence="5" id="KW-0378">Hydrolase</keyword>
<comment type="function">
    <text evidence="2">Counteracts the endogenous Pycsar antiviral defense system. Phosphodiesterase that enables metal-dependent hydrolysis of host cyclic nucleotide Pycsar defense signals such as cCMP and cUMP.</text>
</comment>
<dbReference type="InterPro" id="IPR001279">
    <property type="entry name" value="Metallo-B-lactamas"/>
</dbReference>
<dbReference type="STRING" id="1844972.A7K91_14940"/>
<dbReference type="Proteomes" id="UP000092024">
    <property type="component" value="Unassembled WGS sequence"/>
</dbReference>
<keyword evidence="6" id="KW-1185">Reference proteome</keyword>
<protein>
    <submittedName>
        <fullName evidence="5">MBL fold metallo-hydrolase</fullName>
    </submittedName>
</protein>
<comment type="caution">
    <text evidence="5">The sequence shown here is derived from an EMBL/GenBank/DDBJ whole genome shotgun (WGS) entry which is preliminary data.</text>
</comment>
<comment type="catalytic activity">
    <reaction evidence="3">
        <text>3',5'-cyclic UMP + H2O = UMP + H(+)</text>
        <dbReference type="Rhea" id="RHEA:70575"/>
        <dbReference type="ChEBI" id="CHEBI:15377"/>
        <dbReference type="ChEBI" id="CHEBI:15378"/>
        <dbReference type="ChEBI" id="CHEBI:57865"/>
        <dbReference type="ChEBI" id="CHEBI:184387"/>
    </reaction>
    <physiologicalReaction direction="left-to-right" evidence="3">
        <dbReference type="Rhea" id="RHEA:70576"/>
    </physiologicalReaction>
</comment>
<evidence type="ECO:0000256" key="3">
    <source>
        <dbReference type="ARBA" id="ARBA00048505"/>
    </source>
</evidence>
<dbReference type="PANTHER" id="PTHR42951">
    <property type="entry name" value="METALLO-BETA-LACTAMASE DOMAIN-CONTAINING"/>
    <property type="match status" value="1"/>
</dbReference>
<evidence type="ECO:0000313" key="5">
    <source>
        <dbReference type="EMBL" id="OBR68975.1"/>
    </source>
</evidence>
<evidence type="ECO:0000256" key="1">
    <source>
        <dbReference type="ARBA" id="ARBA00034221"/>
    </source>
</evidence>
<dbReference type="Pfam" id="PF00753">
    <property type="entry name" value="Lactamase_B"/>
    <property type="match status" value="1"/>
</dbReference>
<comment type="catalytic activity">
    <reaction evidence="1">
        <text>3',5'-cyclic CMP + H2O = CMP + H(+)</text>
        <dbReference type="Rhea" id="RHEA:72675"/>
        <dbReference type="ChEBI" id="CHEBI:15377"/>
        <dbReference type="ChEBI" id="CHEBI:15378"/>
        <dbReference type="ChEBI" id="CHEBI:58003"/>
        <dbReference type="ChEBI" id="CHEBI:60377"/>
    </reaction>
    <physiologicalReaction direction="left-to-right" evidence="1">
        <dbReference type="Rhea" id="RHEA:72676"/>
    </physiologicalReaction>
</comment>
<name>A0A1A5YUA9_9BACL</name>
<dbReference type="SMART" id="SM00849">
    <property type="entry name" value="Lactamase_B"/>
    <property type="match status" value="1"/>
</dbReference>
<reference evidence="5 6" key="1">
    <citation type="submission" date="2016-05" db="EMBL/GenBank/DDBJ databases">
        <title>Paenibacillus oryzae. sp. nov., isolated from the rice root.</title>
        <authorList>
            <person name="Zhang J."/>
            <person name="Zhang X."/>
        </authorList>
    </citation>
    <scope>NUCLEOTIDE SEQUENCE [LARGE SCALE GENOMIC DNA]</scope>
    <source>
        <strain evidence="5 6">1DrF-4</strain>
    </source>
</reference>
<dbReference type="GO" id="GO:0016787">
    <property type="term" value="F:hydrolase activity"/>
    <property type="evidence" value="ECO:0007669"/>
    <property type="project" value="UniProtKB-KW"/>
</dbReference>
<dbReference type="PANTHER" id="PTHR42951:SF4">
    <property type="entry name" value="ACYL-COENZYME A THIOESTERASE MBLAC2"/>
    <property type="match status" value="1"/>
</dbReference>
<dbReference type="EMBL" id="LYPA01000023">
    <property type="protein sequence ID" value="OBR68975.1"/>
    <property type="molecule type" value="Genomic_DNA"/>
</dbReference>
<dbReference type="InterPro" id="IPR036866">
    <property type="entry name" value="RibonucZ/Hydroxyglut_hydro"/>
</dbReference>
<gene>
    <name evidence="5" type="ORF">A7K91_14940</name>
</gene>
<evidence type="ECO:0000256" key="2">
    <source>
        <dbReference type="ARBA" id="ARBA00034301"/>
    </source>
</evidence>
<dbReference type="Gene3D" id="3.60.15.10">
    <property type="entry name" value="Ribonuclease Z/Hydroxyacylglutathione hydrolase-like"/>
    <property type="match status" value="1"/>
</dbReference>
<sequence>MTFAISEYGHWEKVHSYLVIGDKYAALIDTGIGISNIRNVVNQITSLPIKVITTHVHWDHIGSHGHFDEIYVHELEKDWLENGIPGLQIETIRRDVGRDITKPIPADFKIENYEPFRGKPTAILQDNEMIDLGNRTLICLHTPGHSPGHLCIYEPERGFLYTGDLIYKGTLFAFYPTTNPLLFVKSVEKISLIEHVTKILPGHNELDLTKNFIFEVNKACQELLSKGLARHGTGVHDYKDVKIYF</sequence>
<dbReference type="SUPFAM" id="SSF56281">
    <property type="entry name" value="Metallo-hydrolase/oxidoreductase"/>
    <property type="match status" value="1"/>
</dbReference>
<dbReference type="AlphaFoldDB" id="A0A1A5YUA9"/>
<dbReference type="InterPro" id="IPR050855">
    <property type="entry name" value="NDM-1-like"/>
</dbReference>
<proteinExistence type="predicted"/>
<evidence type="ECO:0000313" key="6">
    <source>
        <dbReference type="Proteomes" id="UP000092024"/>
    </source>
</evidence>
<organism evidence="5 6">
    <name type="scientific">Paenibacillus oryzae</name>
    <dbReference type="NCBI Taxonomy" id="1844972"/>
    <lineage>
        <taxon>Bacteria</taxon>
        <taxon>Bacillati</taxon>
        <taxon>Bacillota</taxon>
        <taxon>Bacilli</taxon>
        <taxon>Bacillales</taxon>
        <taxon>Paenibacillaceae</taxon>
        <taxon>Paenibacillus</taxon>
    </lineage>
</organism>
<accession>A0A1A5YUA9</accession>
<evidence type="ECO:0000259" key="4">
    <source>
        <dbReference type="SMART" id="SM00849"/>
    </source>
</evidence>